<protein>
    <submittedName>
        <fullName evidence="1">Uncharacterized protein</fullName>
    </submittedName>
</protein>
<accession>A0A8J2WM64</accession>
<evidence type="ECO:0000313" key="1">
    <source>
        <dbReference type="EMBL" id="CAH0104310.1"/>
    </source>
</evidence>
<sequence length="189" mass="21527">MEAVNSNENARSVIIELEYESTLSAGMDAAKYYVSKSVKCETKQQLHAFPMMQEGSYSKIEILRAAVANEYRIRMLSSPTTHETVSLLFRGFRNENSRQRTVRLPITEEILTKMYSHLYQSSHGRDGLRASVVFWRTIRHPSAHLKIVFKGGKNDQYSESSERIVAANLSGKNCPVNLTINYFQFLGPL</sequence>
<dbReference type="Proteomes" id="UP000789390">
    <property type="component" value="Unassembled WGS sequence"/>
</dbReference>
<dbReference type="AlphaFoldDB" id="A0A8J2WM64"/>
<proteinExistence type="predicted"/>
<gene>
    <name evidence="1" type="ORF">DGAL_LOCUS7077</name>
</gene>
<dbReference type="EMBL" id="CAKKLH010000135">
    <property type="protein sequence ID" value="CAH0104310.1"/>
    <property type="molecule type" value="Genomic_DNA"/>
</dbReference>
<organism evidence="1 2">
    <name type="scientific">Daphnia galeata</name>
    <dbReference type="NCBI Taxonomy" id="27404"/>
    <lineage>
        <taxon>Eukaryota</taxon>
        <taxon>Metazoa</taxon>
        <taxon>Ecdysozoa</taxon>
        <taxon>Arthropoda</taxon>
        <taxon>Crustacea</taxon>
        <taxon>Branchiopoda</taxon>
        <taxon>Diplostraca</taxon>
        <taxon>Cladocera</taxon>
        <taxon>Anomopoda</taxon>
        <taxon>Daphniidae</taxon>
        <taxon>Daphnia</taxon>
    </lineage>
</organism>
<comment type="caution">
    <text evidence="1">The sequence shown here is derived from an EMBL/GenBank/DDBJ whole genome shotgun (WGS) entry which is preliminary data.</text>
</comment>
<dbReference type="OrthoDB" id="6334113at2759"/>
<keyword evidence="2" id="KW-1185">Reference proteome</keyword>
<evidence type="ECO:0000313" key="2">
    <source>
        <dbReference type="Proteomes" id="UP000789390"/>
    </source>
</evidence>
<name>A0A8J2WM64_9CRUS</name>
<reference evidence="1" key="1">
    <citation type="submission" date="2021-11" db="EMBL/GenBank/DDBJ databases">
        <authorList>
            <person name="Schell T."/>
        </authorList>
    </citation>
    <scope>NUCLEOTIDE SEQUENCE</scope>
    <source>
        <strain evidence="1">M5</strain>
    </source>
</reference>